<accession>W9GL90</accession>
<organism evidence="6 7">
    <name type="scientific">Intrasporangium chromatireducens Q5-1</name>
    <dbReference type="NCBI Taxonomy" id="584657"/>
    <lineage>
        <taxon>Bacteria</taxon>
        <taxon>Bacillati</taxon>
        <taxon>Actinomycetota</taxon>
        <taxon>Actinomycetes</taxon>
        <taxon>Micrococcales</taxon>
        <taxon>Intrasporangiaceae</taxon>
        <taxon>Intrasporangium</taxon>
    </lineage>
</organism>
<evidence type="ECO:0000256" key="3">
    <source>
        <dbReference type="ARBA" id="ARBA00022777"/>
    </source>
</evidence>
<comment type="caution">
    <text evidence="6">The sequence shown here is derived from an EMBL/GenBank/DDBJ whole genome shotgun (WGS) entry which is preliminary data.</text>
</comment>
<keyword evidence="3 6" id="KW-0418">Kinase</keyword>
<feature type="domain" description="Carbohydrate kinase FGGY C-terminal" evidence="5">
    <location>
        <begin position="352"/>
        <end position="430"/>
    </location>
</feature>
<proteinExistence type="inferred from homology"/>
<dbReference type="Pfam" id="PF00370">
    <property type="entry name" value="FGGY_N"/>
    <property type="match status" value="1"/>
</dbReference>
<dbReference type="AlphaFoldDB" id="W9GL90"/>
<comment type="similarity">
    <text evidence="1">Belongs to the FGGY kinase family.</text>
</comment>
<dbReference type="InterPro" id="IPR018485">
    <property type="entry name" value="FGGY_C"/>
</dbReference>
<sequence length="447" mass="46598">MARLLLAGVDAGTTSIKALLVTPAGEEVALGRAPTTWTPAPFGEETTGEALAAGARAALAEALRQCPGDRVIGLGVASMAESGVLTDDRDQPLAPVIAWHDHRDEAQLRDLVDTVGADAFSRTTGLPVWTQWSLTKHRWLRDHVPAVAAATRRYNVAEWIVRSLGADRATELSLASRTGWLDIRHRHWWAETLDWSGASASLSARLVPAGTPMGVARTSGDLAALDGAVLTVAGHDHQAAAVGLGCHRPGDEFDSCGTAEALLRTVEPGLSEAAILTLTRHGVTVGWHAARDRWCLLGATQGGLILGRVMSALGITRDRLTDLDLAARVAADRPRAVTLGPGAGDVVVDPAATEGEVWRAATRAVSEQAARLSDALSQAGGHRTRLFVAGGWTNSAAYMAAKAEAVGSVRRVTTQEAGCRGAAVFAGIAAGTYADLDDAPSATEVPS</sequence>
<dbReference type="EMBL" id="AWQS01000025">
    <property type="protein sequence ID" value="EWT07001.1"/>
    <property type="molecule type" value="Genomic_DNA"/>
</dbReference>
<keyword evidence="7" id="KW-1185">Reference proteome</keyword>
<dbReference type="Proteomes" id="UP000019494">
    <property type="component" value="Unassembled WGS sequence"/>
</dbReference>
<reference evidence="7" key="1">
    <citation type="submission" date="2013-08" db="EMBL/GenBank/DDBJ databases">
        <title>Intrasporangium oryzae NRRL B-24470.</title>
        <authorList>
            <person name="Liu H."/>
            <person name="Wang G."/>
        </authorList>
    </citation>
    <scope>NUCLEOTIDE SEQUENCE [LARGE SCALE GENOMIC DNA]</scope>
    <source>
        <strain evidence="7">Q5-1</strain>
    </source>
</reference>
<dbReference type="GO" id="GO:0016301">
    <property type="term" value="F:kinase activity"/>
    <property type="evidence" value="ECO:0007669"/>
    <property type="project" value="UniProtKB-KW"/>
</dbReference>
<evidence type="ECO:0000256" key="1">
    <source>
        <dbReference type="ARBA" id="ARBA00009156"/>
    </source>
</evidence>
<dbReference type="PIRSF" id="PIRSF000538">
    <property type="entry name" value="GlpK"/>
    <property type="match status" value="1"/>
</dbReference>
<dbReference type="Pfam" id="PF02782">
    <property type="entry name" value="FGGY_C"/>
    <property type="match status" value="1"/>
</dbReference>
<dbReference type="InterPro" id="IPR043129">
    <property type="entry name" value="ATPase_NBD"/>
</dbReference>
<evidence type="ECO:0000259" key="5">
    <source>
        <dbReference type="Pfam" id="PF02782"/>
    </source>
</evidence>
<dbReference type="InterPro" id="IPR000577">
    <property type="entry name" value="Carb_kinase_FGGY"/>
</dbReference>
<dbReference type="OrthoDB" id="9782710at2"/>
<protein>
    <submittedName>
        <fullName evidence="6">Xylulose kinase</fullName>
    </submittedName>
</protein>
<dbReference type="Gene3D" id="3.30.420.40">
    <property type="match status" value="2"/>
</dbReference>
<dbReference type="PATRIC" id="fig|584657.3.peg.1055"/>
<keyword evidence="2" id="KW-0808">Transferase</keyword>
<evidence type="ECO:0000256" key="2">
    <source>
        <dbReference type="ARBA" id="ARBA00022679"/>
    </source>
</evidence>
<dbReference type="GO" id="GO:0005975">
    <property type="term" value="P:carbohydrate metabolic process"/>
    <property type="evidence" value="ECO:0007669"/>
    <property type="project" value="InterPro"/>
</dbReference>
<dbReference type="CDD" id="cd07773">
    <property type="entry name" value="ASKHA_NBD_FGGY_FK"/>
    <property type="match status" value="1"/>
</dbReference>
<dbReference type="RefSeq" id="WP_051518220.1">
    <property type="nucleotide sequence ID" value="NZ_AWQS01000025.1"/>
</dbReference>
<dbReference type="PANTHER" id="PTHR43095">
    <property type="entry name" value="SUGAR KINASE"/>
    <property type="match status" value="1"/>
</dbReference>
<evidence type="ECO:0000313" key="6">
    <source>
        <dbReference type="EMBL" id="EWT07001.1"/>
    </source>
</evidence>
<dbReference type="InterPro" id="IPR050406">
    <property type="entry name" value="FGGY_Carb_Kinase"/>
</dbReference>
<evidence type="ECO:0000313" key="7">
    <source>
        <dbReference type="Proteomes" id="UP000019494"/>
    </source>
</evidence>
<feature type="domain" description="Carbohydrate kinase FGGY N-terminal" evidence="4">
    <location>
        <begin position="7"/>
        <end position="243"/>
    </location>
</feature>
<dbReference type="InterPro" id="IPR018484">
    <property type="entry name" value="FGGY_N"/>
</dbReference>
<name>W9GL90_9MICO</name>
<dbReference type="SUPFAM" id="SSF53067">
    <property type="entry name" value="Actin-like ATPase domain"/>
    <property type="match status" value="2"/>
</dbReference>
<evidence type="ECO:0000259" key="4">
    <source>
        <dbReference type="Pfam" id="PF00370"/>
    </source>
</evidence>
<gene>
    <name evidence="6" type="ORF">N864_13675</name>
</gene>